<dbReference type="CDD" id="cd02440">
    <property type="entry name" value="AdoMet_MTases"/>
    <property type="match status" value="1"/>
</dbReference>
<dbReference type="OrthoDB" id="8558926at2"/>
<dbReference type="PANTHER" id="PTHR44942">
    <property type="entry name" value="METHYLTRANSF_11 DOMAIN-CONTAINING PROTEIN"/>
    <property type="match status" value="1"/>
</dbReference>
<gene>
    <name evidence="4" type="ORF">AOC03_12420</name>
</gene>
<dbReference type="EMBL" id="CP012711">
    <property type="protein sequence ID" value="ALF60971.1"/>
    <property type="molecule type" value="Genomic_DNA"/>
</dbReference>
<dbReference type="RefSeq" id="WP_062536934.1">
    <property type="nucleotide sequence ID" value="NZ_CP012711.1"/>
</dbReference>
<accession>A0A0M4T9Z7</accession>
<sequence>MLSHRSNEKEILDLGPGNYTAEEFTHCQKMLFRINQILGTFHGTVNVLKKSGEKAHVMDVGCGAGLFILNLSRHFPKMTFHGIDISSEAIDMANHEKSVFTSDTSNVKFEKMAEPELTFDENSVDIILATMVCHHMSNEEIIAFFKQALRTTKDKVIINDLHRNPIAYWFYYLFSPILFRNRLITYDGLISIKRGFIRQELITLLEQAGMKHYQVKWCFPFRWRVIIWKK</sequence>
<keyword evidence="1 4" id="KW-0489">Methyltransferase</keyword>
<dbReference type="Gene3D" id="3.40.50.150">
    <property type="entry name" value="Vaccinia Virus protein VP39"/>
    <property type="match status" value="1"/>
</dbReference>
<dbReference type="InterPro" id="IPR041698">
    <property type="entry name" value="Methyltransf_25"/>
</dbReference>
<keyword evidence="5" id="KW-1185">Reference proteome</keyword>
<proteinExistence type="predicted"/>
<dbReference type="InterPro" id="IPR051052">
    <property type="entry name" value="Diverse_substrate_MTase"/>
</dbReference>
<dbReference type="Pfam" id="PF13649">
    <property type="entry name" value="Methyltransf_25"/>
    <property type="match status" value="1"/>
</dbReference>
<dbReference type="SUPFAM" id="SSF53335">
    <property type="entry name" value="S-adenosyl-L-methionine-dependent methyltransferases"/>
    <property type="match status" value="1"/>
</dbReference>
<evidence type="ECO:0000259" key="3">
    <source>
        <dbReference type="Pfam" id="PF13649"/>
    </source>
</evidence>
<reference evidence="4 5" key="1">
    <citation type="submission" date="2015-09" db="EMBL/GenBank/DDBJ databases">
        <title>Complete genome of Psychrobacter urativorans R10.10B.</title>
        <authorList>
            <person name="See-Too W.S."/>
            <person name="Chan K.G."/>
        </authorList>
    </citation>
    <scope>NUCLEOTIDE SEQUENCE [LARGE SCALE GENOMIC DNA]</scope>
    <source>
        <strain evidence="4 5">R10.10B</strain>
        <plasmid evidence="4 5">5</plasmid>
    </source>
</reference>
<protein>
    <submittedName>
        <fullName evidence="4">Methyltransferase type 11</fullName>
    </submittedName>
</protein>
<geneLocation type="plasmid" evidence="4 5">
    <name>5</name>
</geneLocation>
<dbReference type="KEGG" id="pur:AOC03_12420"/>
<dbReference type="Proteomes" id="UP000059847">
    <property type="component" value="Plasmid 5"/>
</dbReference>
<dbReference type="GO" id="GO:0008168">
    <property type="term" value="F:methyltransferase activity"/>
    <property type="evidence" value="ECO:0007669"/>
    <property type="project" value="UniProtKB-KW"/>
</dbReference>
<feature type="domain" description="Methyltransferase" evidence="3">
    <location>
        <begin position="57"/>
        <end position="154"/>
    </location>
</feature>
<dbReference type="InterPro" id="IPR029063">
    <property type="entry name" value="SAM-dependent_MTases_sf"/>
</dbReference>
<keyword evidence="4" id="KW-0614">Plasmid</keyword>
<dbReference type="GO" id="GO:0032259">
    <property type="term" value="P:methylation"/>
    <property type="evidence" value="ECO:0007669"/>
    <property type="project" value="UniProtKB-KW"/>
</dbReference>
<dbReference type="PANTHER" id="PTHR44942:SF4">
    <property type="entry name" value="METHYLTRANSFERASE TYPE 11 DOMAIN-CONTAINING PROTEIN"/>
    <property type="match status" value="1"/>
</dbReference>
<dbReference type="AlphaFoldDB" id="A0A0M4T9Z7"/>
<evidence type="ECO:0000313" key="5">
    <source>
        <dbReference type="Proteomes" id="UP000059847"/>
    </source>
</evidence>
<evidence type="ECO:0000256" key="1">
    <source>
        <dbReference type="ARBA" id="ARBA00022603"/>
    </source>
</evidence>
<organism evidence="4 5">
    <name type="scientific">Psychrobacter urativorans</name>
    <dbReference type="NCBI Taxonomy" id="45610"/>
    <lineage>
        <taxon>Bacteria</taxon>
        <taxon>Pseudomonadati</taxon>
        <taxon>Pseudomonadota</taxon>
        <taxon>Gammaproteobacteria</taxon>
        <taxon>Moraxellales</taxon>
        <taxon>Moraxellaceae</taxon>
        <taxon>Psychrobacter</taxon>
    </lineage>
</organism>
<name>A0A0M4T9Z7_9GAMM</name>
<evidence type="ECO:0000313" key="4">
    <source>
        <dbReference type="EMBL" id="ALF60971.1"/>
    </source>
</evidence>
<evidence type="ECO:0000256" key="2">
    <source>
        <dbReference type="ARBA" id="ARBA00022679"/>
    </source>
</evidence>
<keyword evidence="2 4" id="KW-0808">Transferase</keyword>